<comment type="caution">
    <text evidence="2">The sequence shown here is derived from an EMBL/GenBank/DDBJ whole genome shotgun (WGS) entry which is preliminary data.</text>
</comment>
<dbReference type="RefSeq" id="WP_058484550.1">
    <property type="nucleotide sequence ID" value="NZ_CAAAII010000007.1"/>
</dbReference>
<evidence type="ECO:0000313" key="2">
    <source>
        <dbReference type="EMBL" id="KTD61392.1"/>
    </source>
</evidence>
<proteinExistence type="predicted"/>
<feature type="transmembrane region" description="Helical" evidence="1">
    <location>
        <begin position="228"/>
        <end position="247"/>
    </location>
</feature>
<organism evidence="2 3">
    <name type="scientific">Legionella spiritensis</name>
    <dbReference type="NCBI Taxonomy" id="452"/>
    <lineage>
        <taxon>Bacteria</taxon>
        <taxon>Pseudomonadati</taxon>
        <taxon>Pseudomonadota</taxon>
        <taxon>Gammaproteobacteria</taxon>
        <taxon>Legionellales</taxon>
        <taxon>Legionellaceae</taxon>
        <taxon>Legionella</taxon>
    </lineage>
</organism>
<dbReference type="AlphaFoldDB" id="A0A0W0YWW7"/>
<dbReference type="OrthoDB" id="5653076at2"/>
<feature type="transmembrane region" description="Helical" evidence="1">
    <location>
        <begin position="29"/>
        <end position="52"/>
    </location>
</feature>
<sequence length="273" mass="30744">MNISNHIHLLKNDVLQAWKQYRTCQTSMVWPMSFLLLAPLALFIVFGIIFPLELTNLGWIELHNYVFISILSILLAPCLLYITSYFLYGCYAITANHLGNNPVDENSGFPAFKAPLITVPSRLIVLIILTISININSLLTVFLPHFPAKLIVAAILLMYSVWAALIMILGVTQSGSPWLLWLKALKLINKNRNTALKVSGVIALVYFSTFLPLLLIKKLSGLFPGLPMPVVAIFYAVTLIPVLYNLIRLIPFTFYYPFHVYKQDVIIQPATHA</sequence>
<accession>A0A0W0YWW7</accession>
<dbReference type="PATRIC" id="fig|452.5.peg.2916"/>
<keyword evidence="3" id="KW-1185">Reference proteome</keyword>
<protein>
    <recommendedName>
        <fullName evidence="4">Transmembrane protein</fullName>
    </recommendedName>
</protein>
<dbReference type="EMBL" id="LNYX01000032">
    <property type="protein sequence ID" value="KTD61392.1"/>
    <property type="molecule type" value="Genomic_DNA"/>
</dbReference>
<evidence type="ECO:0000256" key="1">
    <source>
        <dbReference type="SAM" id="Phobius"/>
    </source>
</evidence>
<feature type="transmembrane region" description="Helical" evidence="1">
    <location>
        <begin position="194"/>
        <end position="216"/>
    </location>
</feature>
<reference evidence="2 3" key="1">
    <citation type="submission" date="2015-11" db="EMBL/GenBank/DDBJ databases">
        <title>Genomic analysis of 38 Legionella species identifies large and diverse effector repertoires.</title>
        <authorList>
            <person name="Burstein D."/>
            <person name="Amaro F."/>
            <person name="Zusman T."/>
            <person name="Lifshitz Z."/>
            <person name="Cohen O."/>
            <person name="Gilbert J.A."/>
            <person name="Pupko T."/>
            <person name="Shuman H.A."/>
            <person name="Segal G."/>
        </authorList>
    </citation>
    <scope>NUCLEOTIDE SEQUENCE [LARGE SCALE GENOMIC DNA]</scope>
    <source>
        <strain evidence="2 3">Mt.St.Helens-9</strain>
    </source>
</reference>
<evidence type="ECO:0008006" key="4">
    <source>
        <dbReference type="Google" id="ProtNLM"/>
    </source>
</evidence>
<feature type="transmembrane region" description="Helical" evidence="1">
    <location>
        <begin position="64"/>
        <end position="88"/>
    </location>
</feature>
<keyword evidence="1" id="KW-1133">Transmembrane helix</keyword>
<dbReference type="Proteomes" id="UP000054877">
    <property type="component" value="Unassembled WGS sequence"/>
</dbReference>
<feature type="transmembrane region" description="Helical" evidence="1">
    <location>
        <begin position="150"/>
        <end position="173"/>
    </location>
</feature>
<feature type="transmembrane region" description="Helical" evidence="1">
    <location>
        <begin position="123"/>
        <end position="144"/>
    </location>
</feature>
<evidence type="ECO:0000313" key="3">
    <source>
        <dbReference type="Proteomes" id="UP000054877"/>
    </source>
</evidence>
<name>A0A0W0YWW7_LEGSP</name>
<gene>
    <name evidence="2" type="ORF">Lspi_2634</name>
</gene>
<keyword evidence="1" id="KW-0812">Transmembrane</keyword>
<keyword evidence="1" id="KW-0472">Membrane</keyword>